<dbReference type="Proteomes" id="UP001180020">
    <property type="component" value="Unassembled WGS sequence"/>
</dbReference>
<gene>
    <name evidence="1" type="ORF">QJS10_CPA07g00492</name>
</gene>
<dbReference type="EMBL" id="JAUJYO010000007">
    <property type="protein sequence ID" value="KAK1312664.1"/>
    <property type="molecule type" value="Genomic_DNA"/>
</dbReference>
<reference evidence="1" key="1">
    <citation type="journal article" date="2023" name="Nat. Commun.">
        <title>Diploid and tetraploid genomes of Acorus and the evolution of monocots.</title>
        <authorList>
            <person name="Ma L."/>
            <person name="Liu K.W."/>
            <person name="Li Z."/>
            <person name="Hsiao Y.Y."/>
            <person name="Qi Y."/>
            <person name="Fu T."/>
            <person name="Tang G.D."/>
            <person name="Zhang D."/>
            <person name="Sun W.H."/>
            <person name="Liu D.K."/>
            <person name="Li Y."/>
            <person name="Chen G.Z."/>
            <person name="Liu X.D."/>
            <person name="Liao X.Y."/>
            <person name="Jiang Y.T."/>
            <person name="Yu X."/>
            <person name="Hao Y."/>
            <person name="Huang J."/>
            <person name="Zhao X.W."/>
            <person name="Ke S."/>
            <person name="Chen Y.Y."/>
            <person name="Wu W.L."/>
            <person name="Hsu J.L."/>
            <person name="Lin Y.F."/>
            <person name="Huang M.D."/>
            <person name="Li C.Y."/>
            <person name="Huang L."/>
            <person name="Wang Z.W."/>
            <person name="Zhao X."/>
            <person name="Zhong W.Y."/>
            <person name="Peng D.H."/>
            <person name="Ahmad S."/>
            <person name="Lan S."/>
            <person name="Zhang J.S."/>
            <person name="Tsai W.C."/>
            <person name="Van de Peer Y."/>
            <person name="Liu Z.J."/>
        </authorList>
    </citation>
    <scope>NUCLEOTIDE SEQUENCE</scope>
    <source>
        <strain evidence="1">CP</strain>
    </source>
</reference>
<organism evidence="1 2">
    <name type="scientific">Acorus calamus</name>
    <name type="common">Sweet flag</name>
    <dbReference type="NCBI Taxonomy" id="4465"/>
    <lineage>
        <taxon>Eukaryota</taxon>
        <taxon>Viridiplantae</taxon>
        <taxon>Streptophyta</taxon>
        <taxon>Embryophyta</taxon>
        <taxon>Tracheophyta</taxon>
        <taxon>Spermatophyta</taxon>
        <taxon>Magnoliopsida</taxon>
        <taxon>Liliopsida</taxon>
        <taxon>Acoraceae</taxon>
        <taxon>Acorus</taxon>
    </lineage>
</organism>
<reference evidence="1" key="2">
    <citation type="submission" date="2023-06" db="EMBL/GenBank/DDBJ databases">
        <authorList>
            <person name="Ma L."/>
            <person name="Liu K.-W."/>
            <person name="Li Z."/>
            <person name="Hsiao Y.-Y."/>
            <person name="Qi Y."/>
            <person name="Fu T."/>
            <person name="Tang G."/>
            <person name="Zhang D."/>
            <person name="Sun W.-H."/>
            <person name="Liu D.-K."/>
            <person name="Li Y."/>
            <person name="Chen G.-Z."/>
            <person name="Liu X.-D."/>
            <person name="Liao X.-Y."/>
            <person name="Jiang Y.-T."/>
            <person name="Yu X."/>
            <person name="Hao Y."/>
            <person name="Huang J."/>
            <person name="Zhao X.-W."/>
            <person name="Ke S."/>
            <person name="Chen Y.-Y."/>
            <person name="Wu W.-L."/>
            <person name="Hsu J.-L."/>
            <person name="Lin Y.-F."/>
            <person name="Huang M.-D."/>
            <person name="Li C.-Y."/>
            <person name="Huang L."/>
            <person name="Wang Z.-W."/>
            <person name="Zhao X."/>
            <person name="Zhong W.-Y."/>
            <person name="Peng D.-H."/>
            <person name="Ahmad S."/>
            <person name="Lan S."/>
            <person name="Zhang J.-S."/>
            <person name="Tsai W.-C."/>
            <person name="Van De Peer Y."/>
            <person name="Liu Z.-J."/>
        </authorList>
    </citation>
    <scope>NUCLEOTIDE SEQUENCE</scope>
    <source>
        <strain evidence="1">CP</strain>
        <tissue evidence="1">Leaves</tissue>
    </source>
</reference>
<keyword evidence="2" id="KW-1185">Reference proteome</keyword>
<name>A0AAV9EGP3_ACOCL</name>
<evidence type="ECO:0000313" key="1">
    <source>
        <dbReference type="EMBL" id="KAK1312664.1"/>
    </source>
</evidence>
<comment type="caution">
    <text evidence="1">The sequence shown here is derived from an EMBL/GenBank/DDBJ whole genome shotgun (WGS) entry which is preliminary data.</text>
</comment>
<sequence length="219" mass="24701">MAESPWIVSNQLFTHPQDHLLIREEHAARSSYLHLLSEEESFARQKSRQNFIQLGDRNTAYFYAAHAAHKASNTFRKVQRLDGSFSENAKDVRDEAIAFYQNLLNRENQAEVPDFPLSSRLTSLENAAICKPVQQEEIFLTLRSMKGSSSPGPDDSNPTSAFTLRYLFLDFSNWSGLHLNTSKSQLFLGVAPANTSFSQIIDIEHAPLPTKYLGLPLKA</sequence>
<evidence type="ECO:0000313" key="2">
    <source>
        <dbReference type="Proteomes" id="UP001180020"/>
    </source>
</evidence>
<dbReference type="AlphaFoldDB" id="A0AAV9EGP3"/>
<protein>
    <submittedName>
        <fullName evidence="1">Uncharacterized protein</fullName>
    </submittedName>
</protein>
<proteinExistence type="predicted"/>
<accession>A0AAV9EGP3</accession>